<evidence type="ECO:0000313" key="3">
    <source>
        <dbReference type="Proteomes" id="UP000287547"/>
    </source>
</evidence>
<dbReference type="AlphaFoldDB" id="A0A428Z3V8"/>
<comment type="caution">
    <text evidence="2">The sequence shown here is derived from an EMBL/GenBank/DDBJ whole genome shotgun (WGS) entry which is preliminary data.</text>
</comment>
<dbReference type="Proteomes" id="UP000287547">
    <property type="component" value="Unassembled WGS sequence"/>
</dbReference>
<keyword evidence="1" id="KW-0472">Membrane</keyword>
<keyword evidence="1" id="KW-1133">Transmembrane helix</keyword>
<evidence type="ECO:0000256" key="1">
    <source>
        <dbReference type="SAM" id="Phobius"/>
    </source>
</evidence>
<accession>A0A428Z3V8</accession>
<protein>
    <submittedName>
        <fullName evidence="2">Uncharacterized protein</fullName>
    </submittedName>
</protein>
<dbReference type="EMBL" id="QHKI01000027">
    <property type="protein sequence ID" value="RSM80891.1"/>
    <property type="molecule type" value="Genomic_DNA"/>
</dbReference>
<organism evidence="2 3">
    <name type="scientific">Kibdelosporangium aridum</name>
    <dbReference type="NCBI Taxonomy" id="2030"/>
    <lineage>
        <taxon>Bacteria</taxon>
        <taxon>Bacillati</taxon>
        <taxon>Actinomycetota</taxon>
        <taxon>Actinomycetes</taxon>
        <taxon>Pseudonocardiales</taxon>
        <taxon>Pseudonocardiaceae</taxon>
        <taxon>Kibdelosporangium</taxon>
    </lineage>
</organism>
<feature type="transmembrane region" description="Helical" evidence="1">
    <location>
        <begin position="12"/>
        <end position="37"/>
    </location>
</feature>
<evidence type="ECO:0000313" key="2">
    <source>
        <dbReference type="EMBL" id="RSM80891.1"/>
    </source>
</evidence>
<reference evidence="2 3" key="1">
    <citation type="submission" date="2018-05" db="EMBL/GenBank/DDBJ databases">
        <title>Evolution of GPA BGCs.</title>
        <authorList>
            <person name="Waglechner N."/>
            <person name="Wright G.D."/>
        </authorList>
    </citation>
    <scope>NUCLEOTIDE SEQUENCE [LARGE SCALE GENOMIC DNA]</scope>
    <source>
        <strain evidence="2 3">A82846</strain>
    </source>
</reference>
<gene>
    <name evidence="2" type="ORF">DMH04_28675</name>
</gene>
<sequence length="65" mass="6713">MGHGSAVEVLPAALTVAYAVLGLHGLLLLAGLDVILWGPSLTPEQCFGVVVLYLLGRLFRPSVAG</sequence>
<keyword evidence="1" id="KW-0812">Transmembrane</keyword>
<name>A0A428Z3V8_KIBAR</name>
<proteinExistence type="predicted"/>